<dbReference type="Pfam" id="PF13895">
    <property type="entry name" value="Ig_2"/>
    <property type="match status" value="1"/>
</dbReference>
<evidence type="ECO:0000259" key="2">
    <source>
        <dbReference type="PROSITE" id="PS50835"/>
    </source>
</evidence>
<dbReference type="Pfam" id="PF13927">
    <property type="entry name" value="Ig_3"/>
    <property type="match status" value="1"/>
</dbReference>
<dbReference type="Gene3D" id="2.60.40.10">
    <property type="entry name" value="Immunoglobulins"/>
    <property type="match status" value="6"/>
</dbReference>
<dbReference type="SMART" id="SM00409">
    <property type="entry name" value="IG"/>
    <property type="match status" value="5"/>
</dbReference>
<keyword evidence="1" id="KW-1133">Transmembrane helix</keyword>
<evidence type="ECO:0000256" key="1">
    <source>
        <dbReference type="SAM" id="Phobius"/>
    </source>
</evidence>
<dbReference type="SMART" id="SM00408">
    <property type="entry name" value="IGc2"/>
    <property type="match status" value="3"/>
</dbReference>
<evidence type="ECO:0000313" key="3">
    <source>
        <dbReference type="EMBL" id="KAG5278683.1"/>
    </source>
</evidence>
<dbReference type="InterPro" id="IPR036179">
    <property type="entry name" value="Ig-like_dom_sf"/>
</dbReference>
<feature type="domain" description="Ig-like" evidence="2">
    <location>
        <begin position="346"/>
        <end position="397"/>
    </location>
</feature>
<feature type="domain" description="Ig-like" evidence="2">
    <location>
        <begin position="131"/>
        <end position="218"/>
    </location>
</feature>
<dbReference type="Proteomes" id="UP000823561">
    <property type="component" value="Chromosome 7"/>
</dbReference>
<accession>A0AAV6GU70</accession>
<dbReference type="EMBL" id="JADWDJ010000007">
    <property type="protein sequence ID" value="KAG5278683.1"/>
    <property type="molecule type" value="Genomic_DNA"/>
</dbReference>
<proteinExistence type="predicted"/>
<feature type="domain" description="Ig-like" evidence="2">
    <location>
        <begin position="610"/>
        <end position="696"/>
    </location>
</feature>
<comment type="caution">
    <text evidence="3">The sequence shown here is derived from an EMBL/GenBank/DDBJ whole genome shotgun (WGS) entry which is preliminary data.</text>
</comment>
<dbReference type="Pfam" id="PF07686">
    <property type="entry name" value="V-set"/>
    <property type="match status" value="1"/>
</dbReference>
<dbReference type="PANTHER" id="PTHR46013:SF4">
    <property type="entry name" value="B-CELL RECEPTOR CD22-RELATED"/>
    <property type="match status" value="1"/>
</dbReference>
<reference evidence="3" key="1">
    <citation type="submission" date="2020-10" db="EMBL/GenBank/DDBJ databases">
        <title>Chromosome-scale genome assembly of the Allis shad, Alosa alosa.</title>
        <authorList>
            <person name="Margot Z."/>
            <person name="Christophe K."/>
            <person name="Cabau C."/>
            <person name="Louis A."/>
            <person name="Berthelot C."/>
            <person name="Parey E."/>
            <person name="Roest Crollius H."/>
            <person name="Montfort J."/>
            <person name="Robinson-Rechavi M."/>
            <person name="Bucao C."/>
            <person name="Bouchez O."/>
            <person name="Gislard M."/>
            <person name="Lluch J."/>
            <person name="Milhes M."/>
            <person name="Lampietro C."/>
            <person name="Lopez Roques C."/>
            <person name="Donnadieu C."/>
            <person name="Braasch I."/>
            <person name="Desvignes T."/>
            <person name="Postlethwait J."/>
            <person name="Bobe J."/>
            <person name="Guiguen Y."/>
        </authorList>
    </citation>
    <scope>NUCLEOTIDE SEQUENCE</scope>
    <source>
        <strain evidence="3">M-15738</strain>
        <tissue evidence="3">Blood</tissue>
    </source>
</reference>
<dbReference type="SUPFAM" id="SSF48726">
    <property type="entry name" value="Immunoglobulin"/>
    <property type="match status" value="5"/>
</dbReference>
<protein>
    <recommendedName>
        <fullName evidence="2">Ig-like domain-containing protein</fullName>
    </recommendedName>
</protein>
<feature type="transmembrane region" description="Helical" evidence="1">
    <location>
        <begin position="704"/>
        <end position="726"/>
    </location>
</feature>
<name>A0AAV6GU70_9TELE</name>
<sequence>MQGSVIMHVVYLVSMIFFSGIWSQALYKVTYPSKSVCALKYSSVVLPCSYYPGPYGIHTGHWYREKVLNGDPKDLREEPENRNRVWILYSENVCNLYIYPLKESDSGVYYYGFKARTSSHRQITSWIHGSPGINVTVLKDVQLKVDPTSVTQRWIKLTCATSCRLDTAIYQWYRNEKYLYATQETSIDSTSGSKSEGSYRCVVRAGGHSLTSSDVCVSGPDCWGVTYRSGSVCGLKGSSVVMSCSYKYPGGHQFERGHWHRKVSRSGGEPGDLSLNPLFRDRVEISADRGNCSLAIQDLKESDSGEYLYTFRTASSEWIAAKTGVWLSVTDLQVTVNPDTVRRYWIQVTCNTSCRGSSQLYYYWYRNGQLLEDNHRQDIYLSQNSKHWEGHYSCSIQGYANHRSPDVCILGQACWDVTYASEAICALKGSTVDITCHYKYPAGHIPTSLFWFYDQEPNSEPADLSLTHMYERRVGYWGNNSVHMLRLANLTEADAREYFFRFVTEKGEKFSRRPGVMLSVTSLRVNVTPAMVTEGDTVTLTCSTTCTLTNDFTFTWFKNSRPVPTKYYTNKNHMYLNPVNSSDSGLYTCAVRGEESSPSTAETLNVRYPPRQTSVSVNSSGEIEEGHTVVLSCSCQANPPPHTYTWYRRSGPETVLEKVTEGVNVNFTSSDEGLYHCEAHNEIGSQNSSVAEVRFTGGLQGKRLVGIGAIILAVILVFGILLSMFCRRNRSSDDKSTASKSHTDAAPVYANVGAMAVSTGPANTYNREDHGIDVEYASLKFSASKEKEEYDHTVHIKSTRLSTTRRAEDYSVVYSAVSRCRLSR</sequence>
<gene>
    <name evidence="3" type="ORF">AALO_G00101630</name>
</gene>
<organism evidence="3 4">
    <name type="scientific">Alosa alosa</name>
    <name type="common">allis shad</name>
    <dbReference type="NCBI Taxonomy" id="278164"/>
    <lineage>
        <taxon>Eukaryota</taxon>
        <taxon>Metazoa</taxon>
        <taxon>Chordata</taxon>
        <taxon>Craniata</taxon>
        <taxon>Vertebrata</taxon>
        <taxon>Euteleostomi</taxon>
        <taxon>Actinopterygii</taxon>
        <taxon>Neopterygii</taxon>
        <taxon>Teleostei</taxon>
        <taxon>Clupei</taxon>
        <taxon>Clupeiformes</taxon>
        <taxon>Clupeoidei</taxon>
        <taxon>Clupeidae</taxon>
        <taxon>Alosa</taxon>
    </lineage>
</organism>
<dbReference type="PANTHER" id="PTHR46013">
    <property type="entry name" value="VASCULAR CELL ADHESION MOLECULE 1"/>
    <property type="match status" value="1"/>
</dbReference>
<feature type="transmembrane region" description="Helical" evidence="1">
    <location>
        <begin position="9"/>
        <end position="27"/>
    </location>
</feature>
<evidence type="ECO:0000313" key="4">
    <source>
        <dbReference type="Proteomes" id="UP000823561"/>
    </source>
</evidence>
<dbReference type="InterPro" id="IPR013783">
    <property type="entry name" value="Ig-like_fold"/>
</dbReference>
<dbReference type="AlphaFoldDB" id="A0AAV6GU70"/>
<dbReference type="InterPro" id="IPR007110">
    <property type="entry name" value="Ig-like_dom"/>
</dbReference>
<keyword evidence="1" id="KW-0812">Transmembrane</keyword>
<dbReference type="PROSITE" id="PS50835">
    <property type="entry name" value="IG_LIKE"/>
    <property type="match status" value="4"/>
</dbReference>
<feature type="domain" description="Ig-like" evidence="2">
    <location>
        <begin position="514"/>
        <end position="605"/>
    </location>
</feature>
<dbReference type="InterPro" id="IPR013106">
    <property type="entry name" value="Ig_V-set"/>
</dbReference>
<keyword evidence="4" id="KW-1185">Reference proteome</keyword>
<keyword evidence="1" id="KW-0472">Membrane</keyword>
<dbReference type="InterPro" id="IPR003598">
    <property type="entry name" value="Ig_sub2"/>
</dbReference>
<dbReference type="InterPro" id="IPR003599">
    <property type="entry name" value="Ig_sub"/>
</dbReference>